<dbReference type="Gene3D" id="1.20.58.1520">
    <property type="match status" value="1"/>
</dbReference>
<reference evidence="7 9" key="1">
    <citation type="journal article" date="2017" name="Nature">
        <title>The sunflower genome provides insights into oil metabolism, flowering and Asterid evolution.</title>
        <authorList>
            <person name="Badouin H."/>
            <person name="Gouzy J."/>
            <person name="Grassa C.J."/>
            <person name="Murat F."/>
            <person name="Staton S.E."/>
            <person name="Cottret L."/>
            <person name="Lelandais-Briere C."/>
            <person name="Owens G.L."/>
            <person name="Carrere S."/>
            <person name="Mayjonade B."/>
            <person name="Legrand L."/>
            <person name="Gill N."/>
            <person name="Kane N.C."/>
            <person name="Bowers J.E."/>
            <person name="Hubner S."/>
            <person name="Bellec A."/>
            <person name="Berard A."/>
            <person name="Berges H."/>
            <person name="Blanchet N."/>
            <person name="Boniface M.C."/>
            <person name="Brunel D."/>
            <person name="Catrice O."/>
            <person name="Chaidir N."/>
            <person name="Claudel C."/>
            <person name="Donnadieu C."/>
            <person name="Faraut T."/>
            <person name="Fievet G."/>
            <person name="Helmstetter N."/>
            <person name="King M."/>
            <person name="Knapp S.J."/>
            <person name="Lai Z."/>
            <person name="Le Paslier M.C."/>
            <person name="Lippi Y."/>
            <person name="Lorenzon L."/>
            <person name="Mandel J.R."/>
            <person name="Marage G."/>
            <person name="Marchand G."/>
            <person name="Marquand E."/>
            <person name="Bret-Mestries E."/>
            <person name="Morien E."/>
            <person name="Nambeesan S."/>
            <person name="Nguyen T."/>
            <person name="Pegot-Espagnet P."/>
            <person name="Pouilly N."/>
            <person name="Raftis F."/>
            <person name="Sallet E."/>
            <person name="Schiex T."/>
            <person name="Thomas J."/>
            <person name="Vandecasteele C."/>
            <person name="Vares D."/>
            <person name="Vear F."/>
            <person name="Vautrin S."/>
            <person name="Crespi M."/>
            <person name="Mangin B."/>
            <person name="Burke J.M."/>
            <person name="Salse J."/>
            <person name="Munos S."/>
            <person name="Vincourt P."/>
            <person name="Rieseberg L.H."/>
            <person name="Langlade N.B."/>
        </authorList>
    </citation>
    <scope>NUCLEOTIDE SEQUENCE [LARGE SCALE GENOMIC DNA]</scope>
    <source>
        <strain evidence="9">cv. SF193</strain>
        <tissue evidence="7">Leaves</tissue>
    </source>
</reference>
<feature type="compositionally biased region" description="Polar residues" evidence="6">
    <location>
        <begin position="509"/>
        <end position="528"/>
    </location>
</feature>
<name>A0A251S6N2_HELAN</name>
<evidence type="ECO:0000313" key="9">
    <source>
        <dbReference type="Proteomes" id="UP000215914"/>
    </source>
</evidence>
<feature type="compositionally biased region" description="Polar residues" evidence="6">
    <location>
        <begin position="536"/>
        <end position="545"/>
    </location>
</feature>
<protein>
    <submittedName>
        <fullName evidence="7 8">Microtubule-associated protein, MAP65/Ase1/PRC1</fullName>
    </submittedName>
</protein>
<dbReference type="GO" id="GO:0005874">
    <property type="term" value="C:microtubule"/>
    <property type="evidence" value="ECO:0007669"/>
    <property type="project" value="UniProtKB-KW"/>
</dbReference>
<feature type="coiled-coil region" evidence="5">
    <location>
        <begin position="41"/>
        <end position="68"/>
    </location>
</feature>
<dbReference type="EMBL" id="MNCJ02000330">
    <property type="protein sequence ID" value="KAF5763519.1"/>
    <property type="molecule type" value="Genomic_DNA"/>
</dbReference>
<keyword evidence="9" id="KW-1185">Reference proteome</keyword>
<feature type="region of interest" description="Disordered" evidence="6">
    <location>
        <begin position="495"/>
        <end position="551"/>
    </location>
</feature>
<dbReference type="GO" id="GO:0005737">
    <property type="term" value="C:cytoplasm"/>
    <property type="evidence" value="ECO:0000318"/>
    <property type="project" value="GO_Central"/>
</dbReference>
<dbReference type="OMA" id="LWEEQTQ"/>
<reference evidence="8" key="2">
    <citation type="submission" date="2017-02" db="EMBL/GenBank/DDBJ databases">
        <title>Sunflower complete genome.</title>
        <authorList>
            <person name="Langlade N."/>
            <person name="Munos S."/>
        </authorList>
    </citation>
    <scope>NUCLEOTIDE SEQUENCE [LARGE SCALE GENOMIC DNA]</scope>
    <source>
        <tissue evidence="8">Leaves</tissue>
    </source>
</reference>
<keyword evidence="3" id="KW-0493">Microtubule</keyword>
<dbReference type="EMBL" id="CM007904">
    <property type="protein sequence ID" value="OTF94413.1"/>
    <property type="molecule type" value="Genomic_DNA"/>
</dbReference>
<evidence type="ECO:0000256" key="1">
    <source>
        <dbReference type="ARBA" id="ARBA00004245"/>
    </source>
</evidence>
<dbReference type="PANTHER" id="PTHR19321:SF0">
    <property type="entry name" value="65-KDA MICROTUBULE-ASSOCIATED PROTEIN 6"/>
    <property type="match status" value="1"/>
</dbReference>
<dbReference type="AlphaFoldDB" id="A0A251S6N2"/>
<evidence type="ECO:0000256" key="6">
    <source>
        <dbReference type="SAM" id="MobiDB-lite"/>
    </source>
</evidence>
<proteinExistence type="inferred from homology"/>
<gene>
    <name evidence="8" type="ORF">HannXRQ_Chr15g0471801</name>
    <name evidence="7" type="ORF">HanXRQr2_Chr15g0681181</name>
</gene>
<dbReference type="GO" id="GO:0005819">
    <property type="term" value="C:spindle"/>
    <property type="evidence" value="ECO:0000318"/>
    <property type="project" value="GO_Central"/>
</dbReference>
<dbReference type="Gramene" id="mRNA:HanXRQr2_Chr15g0681181">
    <property type="protein sequence ID" value="mRNA:HanXRQr2_Chr15g0681181"/>
    <property type="gene ID" value="HanXRQr2_Chr15g0681181"/>
</dbReference>
<dbReference type="InParanoid" id="A0A251S6N2"/>
<evidence type="ECO:0000256" key="3">
    <source>
        <dbReference type="ARBA" id="ARBA00022701"/>
    </source>
</evidence>
<accession>A0A251S6N2</accession>
<dbReference type="OrthoDB" id="642895at2759"/>
<keyword evidence="4" id="KW-0206">Cytoskeleton</keyword>
<evidence type="ECO:0000256" key="5">
    <source>
        <dbReference type="SAM" id="Coils"/>
    </source>
</evidence>
<dbReference type="Pfam" id="PF03999">
    <property type="entry name" value="MAP65_ASE1"/>
    <property type="match status" value="1"/>
</dbReference>
<dbReference type="FunCoup" id="A0A251S6N2">
    <property type="interactions" value="3571"/>
</dbReference>
<keyword evidence="5" id="KW-0175">Coiled coil</keyword>
<evidence type="ECO:0000313" key="7">
    <source>
        <dbReference type="EMBL" id="KAF5763519.1"/>
    </source>
</evidence>
<dbReference type="GO" id="GO:0008017">
    <property type="term" value="F:microtubule binding"/>
    <property type="evidence" value="ECO:0000318"/>
    <property type="project" value="GO_Central"/>
</dbReference>
<reference evidence="7" key="3">
    <citation type="submission" date="2020-06" db="EMBL/GenBank/DDBJ databases">
        <title>Helianthus annuus Genome sequencing and assembly Release 2.</title>
        <authorList>
            <person name="Gouzy J."/>
            <person name="Langlade N."/>
            <person name="Munos S."/>
        </authorList>
    </citation>
    <scope>NUCLEOTIDE SEQUENCE</scope>
    <source>
        <tissue evidence="7">Leaves</tissue>
    </source>
</reference>
<dbReference type="InterPro" id="IPR007145">
    <property type="entry name" value="MAP65_Ase1_PRC1"/>
</dbReference>
<comment type="subcellular location">
    <subcellularLocation>
        <location evidence="1">Cytoplasm</location>
        <location evidence="1">Cytoskeleton</location>
    </subcellularLocation>
</comment>
<sequence>MLRVANTCNALLQELQQIWMDIGETESEKDRMLIELEIECLEVYRRKLDEAANTKARLHQSVAAKEAELAALMASLGDLTIQSPINVDKKASSLKGQLMMVTPLVEDLKSKKEERIKQFADIKSQIEKINGEISGYNQITSTVSSLNLEEQDLSIRKLGEYQSHLRSLQKEKSERIQKVLAYVNDVHLMCSILGLDFGKTVSAVHPSLHDKSLEHATNISDNTLEGLENTILKLKTERKVRFQKLKDIVTSLFELWNIMNTTREEKQHFSRVASIIRLSEAEVVEPGALSTEVVQQASQEVERLNKLKTSRMKELVMKRRAELEELCFKTHIEPDPSTTFEKSNAMIDSGLVDPGELLAKIEAQISEVSNEALGRKEIMDRIDRWLSACEEEIWLEEYNMDQNRFSGGRSAHISLKRAERARITIKKIPSIVDNLICRTVTWEDDKNKLFLYDGARLVTILEEYKVSRIRKEEEKKRLRDQKKLQDLLLTEKESIYGSKPSPRRVSSFRKATNGTLTATPRRNSNGSPTPDLMTPRSYSGRQNGSFKDLRKLSTGPLNFVSIPKEDTISYSSVYSSEPASPPLN</sequence>
<organism evidence="8 9">
    <name type="scientific">Helianthus annuus</name>
    <name type="common">Common sunflower</name>
    <dbReference type="NCBI Taxonomy" id="4232"/>
    <lineage>
        <taxon>Eukaryota</taxon>
        <taxon>Viridiplantae</taxon>
        <taxon>Streptophyta</taxon>
        <taxon>Embryophyta</taxon>
        <taxon>Tracheophyta</taxon>
        <taxon>Spermatophyta</taxon>
        <taxon>Magnoliopsida</taxon>
        <taxon>eudicotyledons</taxon>
        <taxon>Gunneridae</taxon>
        <taxon>Pentapetalae</taxon>
        <taxon>asterids</taxon>
        <taxon>campanulids</taxon>
        <taxon>Asterales</taxon>
        <taxon>Asteraceae</taxon>
        <taxon>Asteroideae</taxon>
        <taxon>Heliantheae alliance</taxon>
        <taxon>Heliantheae</taxon>
        <taxon>Helianthus</taxon>
    </lineage>
</organism>
<evidence type="ECO:0000256" key="2">
    <source>
        <dbReference type="ARBA" id="ARBA00006187"/>
    </source>
</evidence>
<keyword evidence="4" id="KW-0963">Cytoplasm</keyword>
<evidence type="ECO:0000256" key="4">
    <source>
        <dbReference type="ARBA" id="ARBA00023212"/>
    </source>
</evidence>
<dbReference type="GO" id="GO:0000226">
    <property type="term" value="P:microtubule cytoskeleton organization"/>
    <property type="evidence" value="ECO:0000318"/>
    <property type="project" value="GO_Central"/>
</dbReference>
<dbReference type="Proteomes" id="UP000215914">
    <property type="component" value="Chromosome 15"/>
</dbReference>
<dbReference type="PANTHER" id="PTHR19321">
    <property type="entry name" value="PROTEIN REGULATOR OF CYTOKINESIS 1 PRC1-RELATED"/>
    <property type="match status" value="1"/>
</dbReference>
<dbReference type="STRING" id="4232.A0A251S6N2"/>
<evidence type="ECO:0000313" key="8">
    <source>
        <dbReference type="EMBL" id="OTF94413.1"/>
    </source>
</evidence>
<comment type="similarity">
    <text evidence="2">Belongs to the MAP65/ASE1 family.</text>
</comment>